<keyword evidence="2" id="KW-1185">Reference proteome</keyword>
<sequence>MAVQVSCSFGTQRRRVVFTRQELIATFPGLAVADSPPLEVAYFPSRDFITPDCEESIWVFRGWKRDFTSDLLFWVKALQAQDWSGREDYLVPYAEGGLCEPITEAECIRLVTEYSSGLRSPLPPYIADLSGFRSGLRMYAEWYDVAAVAELDEMFVAFCWSTTA</sequence>
<gene>
    <name evidence="1" type="ORF">C1280_11565</name>
</gene>
<proteinExistence type="predicted"/>
<organism evidence="1 2">
    <name type="scientific">Gemmata obscuriglobus</name>
    <dbReference type="NCBI Taxonomy" id="114"/>
    <lineage>
        <taxon>Bacteria</taxon>
        <taxon>Pseudomonadati</taxon>
        <taxon>Planctomycetota</taxon>
        <taxon>Planctomycetia</taxon>
        <taxon>Gemmatales</taxon>
        <taxon>Gemmataceae</taxon>
        <taxon>Gemmata</taxon>
    </lineage>
</organism>
<evidence type="ECO:0000313" key="1">
    <source>
        <dbReference type="EMBL" id="AWM42212.1"/>
    </source>
</evidence>
<dbReference type="AlphaFoldDB" id="A0A2Z3HCT0"/>
<dbReference type="EMBL" id="CP025958">
    <property type="protein sequence ID" value="AWM42212.1"/>
    <property type="molecule type" value="Genomic_DNA"/>
</dbReference>
<protein>
    <submittedName>
        <fullName evidence="1">Uncharacterized protein</fullName>
    </submittedName>
</protein>
<evidence type="ECO:0000313" key="2">
    <source>
        <dbReference type="Proteomes" id="UP000245802"/>
    </source>
</evidence>
<dbReference type="KEGG" id="gog:C1280_11565"/>
<dbReference type="OrthoDB" id="9790995at2"/>
<name>A0A2Z3HCT0_9BACT</name>
<dbReference type="Proteomes" id="UP000245802">
    <property type="component" value="Chromosome"/>
</dbReference>
<accession>A0A2Z3HCT0</accession>
<reference evidence="1 2" key="1">
    <citation type="submission" date="2018-01" db="EMBL/GenBank/DDBJ databases">
        <title>G. obscuriglobus.</title>
        <authorList>
            <person name="Franke J."/>
            <person name="Blomberg W."/>
            <person name="Selmecki A."/>
        </authorList>
    </citation>
    <scope>NUCLEOTIDE SEQUENCE [LARGE SCALE GENOMIC DNA]</scope>
    <source>
        <strain evidence="1 2">DSM 5831</strain>
    </source>
</reference>